<dbReference type="Gramene" id="Psat01G0396300-T3">
    <property type="protein sequence ID" value="KAI5445933.1"/>
    <property type="gene ID" value="KIW84_013963"/>
</dbReference>
<protein>
    <recommendedName>
        <fullName evidence="5">Nodule-specific Glycine Rich Peptide</fullName>
    </recommendedName>
</protein>
<keyword evidence="4" id="KW-1185">Reference proteome</keyword>
<feature type="transmembrane region" description="Helical" evidence="2">
    <location>
        <begin position="6"/>
        <end position="24"/>
    </location>
</feature>
<sequence>MTKTKHFIFLYFLCVQILMIFITIESFKDKNQIGAIEESKTKIGIVGWGGWKVMGRTRNGDGGEKEGGKGEEVQEGGKKDGGEIDEESEKDNGNEKSRGGAGSWGWGGNVTNGYGQSGGRAGTWGWGGLFGSKN</sequence>
<evidence type="ECO:0000256" key="2">
    <source>
        <dbReference type="SAM" id="Phobius"/>
    </source>
</evidence>
<keyword evidence="2" id="KW-0812">Transmembrane</keyword>
<dbReference type="Proteomes" id="UP001058974">
    <property type="component" value="Chromosome 1"/>
</dbReference>
<feature type="compositionally biased region" description="Basic and acidic residues" evidence="1">
    <location>
        <begin position="58"/>
        <end position="82"/>
    </location>
</feature>
<reference evidence="3 4" key="1">
    <citation type="journal article" date="2022" name="Nat. Genet.">
        <title>Improved pea reference genome and pan-genome highlight genomic features and evolutionary characteristics.</title>
        <authorList>
            <person name="Yang T."/>
            <person name="Liu R."/>
            <person name="Luo Y."/>
            <person name="Hu S."/>
            <person name="Wang D."/>
            <person name="Wang C."/>
            <person name="Pandey M.K."/>
            <person name="Ge S."/>
            <person name="Xu Q."/>
            <person name="Li N."/>
            <person name="Li G."/>
            <person name="Huang Y."/>
            <person name="Saxena R.K."/>
            <person name="Ji Y."/>
            <person name="Li M."/>
            <person name="Yan X."/>
            <person name="He Y."/>
            <person name="Liu Y."/>
            <person name="Wang X."/>
            <person name="Xiang C."/>
            <person name="Varshney R.K."/>
            <person name="Ding H."/>
            <person name="Gao S."/>
            <person name="Zong X."/>
        </authorList>
    </citation>
    <scope>NUCLEOTIDE SEQUENCE [LARGE SCALE GENOMIC DNA]</scope>
    <source>
        <strain evidence="3 4">cv. Zhongwan 6</strain>
    </source>
</reference>
<evidence type="ECO:0000313" key="3">
    <source>
        <dbReference type="EMBL" id="KAI5445933.1"/>
    </source>
</evidence>
<accession>A0A9D5BLG7</accession>
<keyword evidence="2" id="KW-1133">Transmembrane helix</keyword>
<comment type="caution">
    <text evidence="3">The sequence shown here is derived from an EMBL/GenBank/DDBJ whole genome shotgun (WGS) entry which is preliminary data.</text>
</comment>
<feature type="region of interest" description="Disordered" evidence="1">
    <location>
        <begin position="56"/>
        <end position="134"/>
    </location>
</feature>
<feature type="compositionally biased region" description="Gly residues" evidence="1">
    <location>
        <begin position="99"/>
        <end position="134"/>
    </location>
</feature>
<dbReference type="EMBL" id="JAMSHJ010000001">
    <property type="protein sequence ID" value="KAI5445933.1"/>
    <property type="molecule type" value="Genomic_DNA"/>
</dbReference>
<evidence type="ECO:0000313" key="4">
    <source>
        <dbReference type="Proteomes" id="UP001058974"/>
    </source>
</evidence>
<evidence type="ECO:0008006" key="5">
    <source>
        <dbReference type="Google" id="ProtNLM"/>
    </source>
</evidence>
<keyword evidence="2" id="KW-0472">Membrane</keyword>
<proteinExistence type="predicted"/>
<gene>
    <name evidence="3" type="ORF">KIW84_013963</name>
</gene>
<organism evidence="3 4">
    <name type="scientific">Pisum sativum</name>
    <name type="common">Garden pea</name>
    <name type="synonym">Lathyrus oleraceus</name>
    <dbReference type="NCBI Taxonomy" id="3888"/>
    <lineage>
        <taxon>Eukaryota</taxon>
        <taxon>Viridiplantae</taxon>
        <taxon>Streptophyta</taxon>
        <taxon>Embryophyta</taxon>
        <taxon>Tracheophyta</taxon>
        <taxon>Spermatophyta</taxon>
        <taxon>Magnoliopsida</taxon>
        <taxon>eudicotyledons</taxon>
        <taxon>Gunneridae</taxon>
        <taxon>Pentapetalae</taxon>
        <taxon>rosids</taxon>
        <taxon>fabids</taxon>
        <taxon>Fabales</taxon>
        <taxon>Fabaceae</taxon>
        <taxon>Papilionoideae</taxon>
        <taxon>50 kb inversion clade</taxon>
        <taxon>NPAAA clade</taxon>
        <taxon>Hologalegina</taxon>
        <taxon>IRL clade</taxon>
        <taxon>Fabeae</taxon>
        <taxon>Lathyrus</taxon>
    </lineage>
</organism>
<evidence type="ECO:0000256" key="1">
    <source>
        <dbReference type="SAM" id="MobiDB-lite"/>
    </source>
</evidence>
<name>A0A9D5BLG7_PEA</name>
<dbReference type="AlphaFoldDB" id="A0A9D5BLG7"/>